<dbReference type="InterPro" id="IPR033524">
    <property type="entry name" value="Glu/Leu/Phe/Val_DH_AS"/>
</dbReference>
<dbReference type="GO" id="GO:0004352">
    <property type="term" value="F:glutamate dehydrogenase (NAD+) activity"/>
    <property type="evidence" value="ECO:0007669"/>
    <property type="project" value="TreeGrafter"/>
</dbReference>
<dbReference type="EMBL" id="VTWU01000005">
    <property type="protein sequence ID" value="KAA9331314.1"/>
    <property type="molecule type" value="Genomic_DNA"/>
</dbReference>
<comment type="caution">
    <text evidence="5">The sequence shown here is derived from an EMBL/GenBank/DDBJ whole genome shotgun (WGS) entry which is preliminary data.</text>
</comment>
<name>A0A7L5A0E2_9BACT</name>
<dbReference type="Gene3D" id="3.40.50.720">
    <property type="entry name" value="NAD(P)-binding Rossmann-like Domain"/>
    <property type="match status" value="1"/>
</dbReference>
<sequence>MAATTVYKEPAPIVDRENPLESMMSRFNIAADILGLDDQTYNVLKAPDKQVIVNIPVTMDNGKVRVFEGYRVVHNTILGPSKGGIRYDKNVHLDEVKALAAWMTWKCAVVDIPYGGAKGGIICDPTTMSAGEIERMTRAYTLALKDIFGPDRDIPAPDMGTGPREMAWLMDEFSKTNGMTTPAVVTGKPLVMGGSLGRTEATGRGVMVSALAALKKLGLDPNHVSAAVQGFGNVGSWAALLLNRQGVKIKAVSDVSGAYWNDNGINIEEAIAYKNAHNGRLDGFTGATLMDNANDLLTADVDVLVPAAVEDVITEHNAHDIKAKLIVEGANGPTSASADPIINEKGILVVPDILANSGGVTVSYFEWVQNKQGFKWTEEMVTERADRIMNDAFEKVYATSQKYNIPMRIAAYVVAIDKVAQTYKFRGAY</sequence>
<evidence type="ECO:0000313" key="5">
    <source>
        <dbReference type="EMBL" id="KAA9331314.1"/>
    </source>
</evidence>
<dbReference type="FunFam" id="3.40.50.10860:FF:000003">
    <property type="entry name" value="Glutamate dehydrogenase"/>
    <property type="match status" value="1"/>
</dbReference>
<dbReference type="InterPro" id="IPR006095">
    <property type="entry name" value="Glu/Leu/Phe/Val/Trp_DH"/>
</dbReference>
<dbReference type="GO" id="GO:0006538">
    <property type="term" value="P:L-glutamate catabolic process"/>
    <property type="evidence" value="ECO:0007669"/>
    <property type="project" value="TreeGrafter"/>
</dbReference>
<dbReference type="InterPro" id="IPR006097">
    <property type="entry name" value="Glu/Leu/Phe/Val/Trp_DH_dimer"/>
</dbReference>
<protein>
    <recommendedName>
        <fullName evidence="3">Glutamate dehydrogenase</fullName>
    </recommendedName>
</protein>
<evidence type="ECO:0000313" key="6">
    <source>
        <dbReference type="Proteomes" id="UP000326380"/>
    </source>
</evidence>
<keyword evidence="2 3" id="KW-0560">Oxidoreductase</keyword>
<proteinExistence type="inferred from homology"/>
<dbReference type="PIRSF" id="PIRSF000185">
    <property type="entry name" value="Glu_DH"/>
    <property type="match status" value="1"/>
</dbReference>
<dbReference type="InterPro" id="IPR046346">
    <property type="entry name" value="Aminoacid_DH-like_N_sf"/>
</dbReference>
<reference evidence="5 6" key="1">
    <citation type="submission" date="2019-09" db="EMBL/GenBank/DDBJ databases">
        <title>Genome sequence of Hymenobacter sp. M3.</title>
        <authorList>
            <person name="Srinivasan S."/>
        </authorList>
    </citation>
    <scope>NUCLEOTIDE SEQUENCE [LARGE SCALE GENOMIC DNA]</scope>
    <source>
        <strain evidence="5 6">M3</strain>
    </source>
</reference>
<dbReference type="Pfam" id="PF00208">
    <property type="entry name" value="ELFV_dehydrog"/>
    <property type="match status" value="1"/>
</dbReference>
<dbReference type="SMART" id="SM00839">
    <property type="entry name" value="ELFV_dehydrog"/>
    <property type="match status" value="1"/>
</dbReference>
<dbReference type="PANTHER" id="PTHR11606:SF13">
    <property type="entry name" value="GLUTAMATE DEHYDROGENASE 1, MITOCHONDRIAL"/>
    <property type="match status" value="1"/>
</dbReference>
<dbReference type="InterPro" id="IPR014362">
    <property type="entry name" value="Glu_DH"/>
</dbReference>
<dbReference type="SUPFAM" id="SSF51735">
    <property type="entry name" value="NAD(P)-binding Rossmann-fold domains"/>
    <property type="match status" value="1"/>
</dbReference>
<evidence type="ECO:0000256" key="2">
    <source>
        <dbReference type="ARBA" id="ARBA00023002"/>
    </source>
</evidence>
<dbReference type="PANTHER" id="PTHR11606">
    <property type="entry name" value="GLUTAMATE DEHYDROGENASE"/>
    <property type="match status" value="1"/>
</dbReference>
<evidence type="ECO:0000256" key="1">
    <source>
        <dbReference type="ARBA" id="ARBA00006382"/>
    </source>
</evidence>
<evidence type="ECO:0000256" key="3">
    <source>
        <dbReference type="PIRNR" id="PIRNR000185"/>
    </source>
</evidence>
<organism evidence="5 6">
    <name type="scientific">Hymenobacter busanensis</name>
    <dbReference type="NCBI Taxonomy" id="2607656"/>
    <lineage>
        <taxon>Bacteria</taxon>
        <taxon>Pseudomonadati</taxon>
        <taxon>Bacteroidota</taxon>
        <taxon>Cytophagia</taxon>
        <taxon>Cytophagales</taxon>
        <taxon>Hymenobacteraceae</taxon>
        <taxon>Hymenobacter</taxon>
    </lineage>
</organism>
<dbReference type="PROSITE" id="PS00074">
    <property type="entry name" value="GLFV_DEHYDROGENASE"/>
    <property type="match status" value="1"/>
</dbReference>
<dbReference type="Pfam" id="PF02812">
    <property type="entry name" value="ELFV_dehydrog_N"/>
    <property type="match status" value="1"/>
</dbReference>
<gene>
    <name evidence="5" type="ORF">F0P96_13765</name>
</gene>
<dbReference type="AlphaFoldDB" id="A0A7L5A0E2"/>
<dbReference type="CDD" id="cd01076">
    <property type="entry name" value="NAD_bind_1_Glu_DH"/>
    <property type="match status" value="1"/>
</dbReference>
<evidence type="ECO:0000256" key="4">
    <source>
        <dbReference type="RuleBase" id="RU004417"/>
    </source>
</evidence>
<dbReference type="SUPFAM" id="SSF53223">
    <property type="entry name" value="Aminoacid dehydrogenase-like, N-terminal domain"/>
    <property type="match status" value="1"/>
</dbReference>
<dbReference type="Proteomes" id="UP000326380">
    <property type="component" value="Unassembled WGS sequence"/>
</dbReference>
<comment type="similarity">
    <text evidence="1 3 4">Belongs to the Glu/Leu/Phe/Val dehydrogenases family.</text>
</comment>
<dbReference type="InterPro" id="IPR033922">
    <property type="entry name" value="NAD_bind_Glu_DH"/>
</dbReference>
<dbReference type="InterPro" id="IPR036291">
    <property type="entry name" value="NAD(P)-bd_dom_sf"/>
</dbReference>
<dbReference type="PRINTS" id="PR00082">
    <property type="entry name" value="GLFDHDRGNASE"/>
</dbReference>
<keyword evidence="6" id="KW-1185">Reference proteome</keyword>
<dbReference type="Gene3D" id="3.40.50.10860">
    <property type="entry name" value="Leucine Dehydrogenase, chain A, domain 1"/>
    <property type="match status" value="1"/>
</dbReference>
<dbReference type="RefSeq" id="WP_151079491.1">
    <property type="nucleotide sequence ID" value="NZ_CP047647.1"/>
</dbReference>
<dbReference type="InterPro" id="IPR006096">
    <property type="entry name" value="Glu/Leu/Phe/Val/Trp_DH_C"/>
</dbReference>
<accession>A0A7L5A0E2</accession>